<evidence type="ECO:0000313" key="3">
    <source>
        <dbReference type="Proteomes" id="UP001230005"/>
    </source>
</evidence>
<comment type="caution">
    <text evidence="2">The sequence shown here is derived from an EMBL/GenBank/DDBJ whole genome shotgun (WGS) entry which is preliminary data.</text>
</comment>
<evidence type="ECO:0000256" key="1">
    <source>
        <dbReference type="SAM" id="Phobius"/>
    </source>
</evidence>
<accession>A0ABT9ZVH0</accession>
<feature type="transmembrane region" description="Helical" evidence="1">
    <location>
        <begin position="140"/>
        <end position="157"/>
    </location>
</feature>
<dbReference type="Proteomes" id="UP001230005">
    <property type="component" value="Unassembled WGS sequence"/>
</dbReference>
<keyword evidence="1" id="KW-1133">Transmembrane helix</keyword>
<feature type="transmembrane region" description="Helical" evidence="1">
    <location>
        <begin position="23"/>
        <end position="49"/>
    </location>
</feature>
<proteinExistence type="predicted"/>
<organism evidence="2 3">
    <name type="scientific">Evansella vedderi</name>
    <dbReference type="NCBI Taxonomy" id="38282"/>
    <lineage>
        <taxon>Bacteria</taxon>
        <taxon>Bacillati</taxon>
        <taxon>Bacillota</taxon>
        <taxon>Bacilli</taxon>
        <taxon>Bacillales</taxon>
        <taxon>Bacillaceae</taxon>
        <taxon>Evansella</taxon>
    </lineage>
</organism>
<gene>
    <name evidence="2" type="ORF">J2S74_001483</name>
</gene>
<feature type="transmembrane region" description="Helical" evidence="1">
    <location>
        <begin position="163"/>
        <end position="189"/>
    </location>
</feature>
<evidence type="ECO:0000313" key="2">
    <source>
        <dbReference type="EMBL" id="MDQ0254110.1"/>
    </source>
</evidence>
<name>A0ABT9ZVH0_9BACI</name>
<keyword evidence="3" id="KW-1185">Reference proteome</keyword>
<protein>
    <submittedName>
        <fullName evidence="2">Membrane protein YesL</fullName>
    </submittedName>
</protein>
<keyword evidence="1" id="KW-0812">Transmembrane</keyword>
<keyword evidence="1" id="KW-0472">Membrane</keyword>
<feature type="transmembrane region" description="Helical" evidence="1">
    <location>
        <begin position="107"/>
        <end position="133"/>
    </location>
</feature>
<sequence>MSGFNEKLYSFCEKVMLLAYLNILWVVFSLVGGVLFGIYPSTIALFSLMKTWREGNSDKVCFQEYKRIFKSQFISGNRLGVYITILLGIMMLNGILLYFNQSTAKPLLFVLFIISFVLTVVLMLYVFPVYVYFRTVPTNTLVYALIIGMAHPLRTLYLSIISFLILVVVYSTAGLPIFFGVSVVAFIAMKSILPTLVKMEETGSLDKASQQWKAVN</sequence>
<dbReference type="EMBL" id="JAUSUG010000004">
    <property type="protein sequence ID" value="MDQ0254110.1"/>
    <property type="molecule type" value="Genomic_DNA"/>
</dbReference>
<dbReference type="InterPro" id="IPR006938">
    <property type="entry name" value="DUF624"/>
</dbReference>
<dbReference type="Pfam" id="PF04854">
    <property type="entry name" value="DUF624"/>
    <property type="match status" value="1"/>
</dbReference>
<reference evidence="2 3" key="1">
    <citation type="submission" date="2023-07" db="EMBL/GenBank/DDBJ databases">
        <title>Genomic Encyclopedia of Type Strains, Phase IV (KMG-IV): sequencing the most valuable type-strain genomes for metagenomic binning, comparative biology and taxonomic classification.</title>
        <authorList>
            <person name="Goeker M."/>
        </authorList>
    </citation>
    <scope>NUCLEOTIDE SEQUENCE [LARGE SCALE GENOMIC DNA]</scope>
    <source>
        <strain evidence="2 3">DSM 9768</strain>
    </source>
</reference>
<feature type="transmembrane region" description="Helical" evidence="1">
    <location>
        <begin position="79"/>
        <end position="101"/>
    </location>
</feature>